<evidence type="ECO:0000256" key="1">
    <source>
        <dbReference type="ARBA" id="ARBA00000707"/>
    </source>
</evidence>
<evidence type="ECO:0000256" key="2">
    <source>
        <dbReference type="ARBA" id="ARBA00009085"/>
    </source>
</evidence>
<reference evidence="11" key="1">
    <citation type="submission" date="2022-12" db="EMBL/GenBank/DDBJ databases">
        <title>Draft genome assemblies for two species of Escallonia (Escalloniales).</title>
        <authorList>
            <person name="Chanderbali A."/>
            <person name="Dervinis C."/>
            <person name="Anghel I."/>
            <person name="Soltis D."/>
            <person name="Soltis P."/>
            <person name="Zapata F."/>
        </authorList>
    </citation>
    <scope>NUCLEOTIDE SEQUENCE</scope>
    <source>
        <strain evidence="11">UCBG92.1500</strain>
        <tissue evidence="11">Leaf</tissue>
    </source>
</reference>
<comment type="caution">
    <text evidence="11">The sequence shown here is derived from an EMBL/GenBank/DDBJ whole genome shotgun (WGS) entry which is preliminary data.</text>
</comment>
<keyword evidence="6" id="KW-0378">Hydrolase</keyword>
<dbReference type="PROSITE" id="PS00973">
    <property type="entry name" value="USP_2"/>
    <property type="match status" value="1"/>
</dbReference>
<evidence type="ECO:0000259" key="10">
    <source>
        <dbReference type="PROSITE" id="PS50235"/>
    </source>
</evidence>
<dbReference type="Pfam" id="PF00443">
    <property type="entry name" value="UCH"/>
    <property type="match status" value="1"/>
</dbReference>
<gene>
    <name evidence="11" type="ORF">RJ640_012529</name>
</gene>
<dbReference type="InterPro" id="IPR001394">
    <property type="entry name" value="Peptidase_C19_UCH"/>
</dbReference>
<dbReference type="SUPFAM" id="SSF54001">
    <property type="entry name" value="Cysteine proteinases"/>
    <property type="match status" value="1"/>
</dbReference>
<dbReference type="PANTHER" id="PTHR24006">
    <property type="entry name" value="UBIQUITIN CARBOXYL-TERMINAL HYDROLASE"/>
    <property type="match status" value="1"/>
</dbReference>
<dbReference type="PROSITE" id="PS50235">
    <property type="entry name" value="USP_3"/>
    <property type="match status" value="1"/>
</dbReference>
<keyword evidence="7" id="KW-0788">Thiol protease</keyword>
<keyword evidence="9" id="KW-1133">Transmembrane helix</keyword>
<dbReference type="GO" id="GO:0005634">
    <property type="term" value="C:nucleus"/>
    <property type="evidence" value="ECO:0007669"/>
    <property type="project" value="TreeGrafter"/>
</dbReference>
<dbReference type="GO" id="GO:0004843">
    <property type="term" value="F:cysteine-type deubiquitinase activity"/>
    <property type="evidence" value="ECO:0007669"/>
    <property type="project" value="UniProtKB-EC"/>
</dbReference>
<evidence type="ECO:0000313" key="12">
    <source>
        <dbReference type="Proteomes" id="UP001187471"/>
    </source>
</evidence>
<dbReference type="InterPro" id="IPR038765">
    <property type="entry name" value="Papain-like_cys_pep_sf"/>
</dbReference>
<keyword evidence="5" id="KW-0833">Ubl conjugation pathway</keyword>
<comment type="catalytic activity">
    <reaction evidence="1">
        <text>Thiol-dependent hydrolysis of ester, thioester, amide, peptide and isopeptide bonds formed by the C-terminal Gly of ubiquitin (a 76-residue protein attached to proteins as an intracellular targeting signal).</text>
        <dbReference type="EC" id="3.4.19.12"/>
    </reaction>
</comment>
<evidence type="ECO:0000256" key="3">
    <source>
        <dbReference type="ARBA" id="ARBA00012759"/>
    </source>
</evidence>
<keyword evidence="9" id="KW-0812">Transmembrane</keyword>
<keyword evidence="9" id="KW-0472">Membrane</keyword>
<feature type="non-terminal residue" evidence="11">
    <location>
        <position position="648"/>
    </location>
</feature>
<evidence type="ECO:0000313" key="11">
    <source>
        <dbReference type="EMBL" id="KAK2994530.1"/>
    </source>
</evidence>
<dbReference type="InterPro" id="IPR028889">
    <property type="entry name" value="USP"/>
</dbReference>
<feature type="region of interest" description="Disordered" evidence="8">
    <location>
        <begin position="1"/>
        <end position="47"/>
    </location>
</feature>
<evidence type="ECO:0000256" key="5">
    <source>
        <dbReference type="ARBA" id="ARBA00022786"/>
    </source>
</evidence>
<dbReference type="PANTHER" id="PTHR24006:SF888">
    <property type="entry name" value="UBIQUITIN CARBOXYL-TERMINAL HYDROLASE 30"/>
    <property type="match status" value="1"/>
</dbReference>
<protein>
    <recommendedName>
        <fullName evidence="3">ubiquitinyl hydrolase 1</fullName>
        <ecNumber evidence="3">3.4.19.12</ecNumber>
    </recommendedName>
</protein>
<evidence type="ECO:0000256" key="4">
    <source>
        <dbReference type="ARBA" id="ARBA00022670"/>
    </source>
</evidence>
<dbReference type="AlphaFoldDB" id="A0AA88UQM4"/>
<dbReference type="EMBL" id="JAVXUO010000192">
    <property type="protein sequence ID" value="KAK2994530.1"/>
    <property type="molecule type" value="Genomic_DNA"/>
</dbReference>
<sequence length="648" mass="72940">NVVFDEGGSWSFSEDGKVEAPSEIPTENDDVLVDPTPTNSTVSSPMTSDNNISCILTSSDETPPRKAILDQPLIPFGRHRSTTTMKTEGNMNIYSVVQQLKLGLRFLSRGNWVSALGLNISVASILGAAGLILALRDGKARNIKSLEGPSEKLWAVPGLQNLGNTCFLNVQSIFPFEFLVLYSMVVEEAVERDESMPLALSLDTLLEELCTIRHGMDVLSPRRVMLAVDHYIPNFNLTSQQDAEEAFFHILSSLREELSEVYVPNRGSLADVTFLADCRILDHRRRVVQSEQERWQRSFLGPFDGILGSSLTCQSCSFQISLDFQCFHSLHLPPMAGCSVKDCLKQFFVAEQLENYYCSHCWHTAAVKYLALEDVNETDIRKLTRCSKQDSCDCRRIPRLKALPWSNSFSRTFKQLKIARTPKVPTILCLHLQRASMNVIGELVKIQGHIRFPLSLDISWLIKSGAGLNNWGENLPNGHSNTLSNQLNLELGRRKFNRTYRQMEKSILPEDVVEEEELRQKAFDILGAINRQTVREESSFPRTEGCSNINISSMHVQSNHELCNSRHLAPPELHRYHLVSVVQHYGVDGNGHYKVYRRVEANSSKDTSDGLSDSSLVQWFCISDSEVYSVSEKDVLAAEASLLFYEKV</sequence>
<dbReference type="InterPro" id="IPR018200">
    <property type="entry name" value="USP_CS"/>
</dbReference>
<evidence type="ECO:0000256" key="7">
    <source>
        <dbReference type="ARBA" id="ARBA00022807"/>
    </source>
</evidence>
<dbReference type="GO" id="GO:0006508">
    <property type="term" value="P:proteolysis"/>
    <property type="evidence" value="ECO:0007669"/>
    <property type="project" value="UniProtKB-KW"/>
</dbReference>
<organism evidence="11 12">
    <name type="scientific">Escallonia rubra</name>
    <dbReference type="NCBI Taxonomy" id="112253"/>
    <lineage>
        <taxon>Eukaryota</taxon>
        <taxon>Viridiplantae</taxon>
        <taxon>Streptophyta</taxon>
        <taxon>Embryophyta</taxon>
        <taxon>Tracheophyta</taxon>
        <taxon>Spermatophyta</taxon>
        <taxon>Magnoliopsida</taxon>
        <taxon>eudicotyledons</taxon>
        <taxon>Gunneridae</taxon>
        <taxon>Pentapetalae</taxon>
        <taxon>asterids</taxon>
        <taxon>campanulids</taxon>
        <taxon>Escalloniales</taxon>
        <taxon>Escalloniaceae</taxon>
        <taxon>Escallonia</taxon>
    </lineage>
</organism>
<evidence type="ECO:0000256" key="6">
    <source>
        <dbReference type="ARBA" id="ARBA00022801"/>
    </source>
</evidence>
<dbReference type="Gene3D" id="3.90.70.10">
    <property type="entry name" value="Cysteine proteinases"/>
    <property type="match status" value="1"/>
</dbReference>
<dbReference type="InterPro" id="IPR050164">
    <property type="entry name" value="Peptidase_C19"/>
</dbReference>
<evidence type="ECO:0000256" key="8">
    <source>
        <dbReference type="SAM" id="MobiDB-lite"/>
    </source>
</evidence>
<keyword evidence="12" id="KW-1185">Reference proteome</keyword>
<dbReference type="GO" id="GO:0016579">
    <property type="term" value="P:protein deubiquitination"/>
    <property type="evidence" value="ECO:0007669"/>
    <property type="project" value="InterPro"/>
</dbReference>
<accession>A0AA88UQM4</accession>
<feature type="compositionally biased region" description="Polar residues" evidence="8">
    <location>
        <begin position="36"/>
        <end position="47"/>
    </location>
</feature>
<name>A0AA88UQM4_9ASTE</name>
<dbReference type="EC" id="3.4.19.12" evidence="3"/>
<proteinExistence type="inferred from homology"/>
<feature type="domain" description="USP" evidence="10">
    <location>
        <begin position="157"/>
        <end position="648"/>
    </location>
</feature>
<evidence type="ECO:0000256" key="9">
    <source>
        <dbReference type="SAM" id="Phobius"/>
    </source>
</evidence>
<feature type="transmembrane region" description="Helical" evidence="9">
    <location>
        <begin position="112"/>
        <end position="135"/>
    </location>
</feature>
<keyword evidence="4" id="KW-0645">Protease</keyword>
<dbReference type="GO" id="GO:0005829">
    <property type="term" value="C:cytosol"/>
    <property type="evidence" value="ECO:0007669"/>
    <property type="project" value="TreeGrafter"/>
</dbReference>
<comment type="similarity">
    <text evidence="2">Belongs to the peptidase C19 family.</text>
</comment>
<dbReference type="Proteomes" id="UP001187471">
    <property type="component" value="Unassembled WGS sequence"/>
</dbReference>